<dbReference type="EMBL" id="GEBQ01013342">
    <property type="protein sequence ID" value="JAT26635.1"/>
    <property type="molecule type" value="Transcribed_RNA"/>
</dbReference>
<evidence type="ECO:0000259" key="1">
    <source>
        <dbReference type="PROSITE" id="PS50878"/>
    </source>
</evidence>
<dbReference type="AlphaFoldDB" id="A0A1B6LSI3"/>
<proteinExistence type="predicted"/>
<dbReference type="InterPro" id="IPR000477">
    <property type="entry name" value="RT_dom"/>
</dbReference>
<organism evidence="2">
    <name type="scientific">Graphocephala atropunctata</name>
    <dbReference type="NCBI Taxonomy" id="36148"/>
    <lineage>
        <taxon>Eukaryota</taxon>
        <taxon>Metazoa</taxon>
        <taxon>Ecdysozoa</taxon>
        <taxon>Arthropoda</taxon>
        <taxon>Hexapoda</taxon>
        <taxon>Insecta</taxon>
        <taxon>Pterygota</taxon>
        <taxon>Neoptera</taxon>
        <taxon>Paraneoptera</taxon>
        <taxon>Hemiptera</taxon>
        <taxon>Auchenorrhyncha</taxon>
        <taxon>Membracoidea</taxon>
        <taxon>Cicadellidae</taxon>
        <taxon>Cicadellinae</taxon>
        <taxon>Cicadellini</taxon>
        <taxon>Graphocephala</taxon>
    </lineage>
</organism>
<gene>
    <name evidence="2" type="ORF">g.32802</name>
</gene>
<dbReference type="PROSITE" id="PS50878">
    <property type="entry name" value="RT_POL"/>
    <property type="match status" value="1"/>
</dbReference>
<sequence length="157" mass="17790">MIMYADDTVLLTANRNTEQLEIDTYIAFNMAQEYTVKNDLVLNEGKTKQMSLGSKKALISDLPGLQAVDKIKHLGITIDENMHWKNHIDSLCLKLNSALFALKRTKATSTQEATRIAYHALFESHLRYGITVWGGSSEGNLHRALVVQKKQLESWRN</sequence>
<reference evidence="2" key="1">
    <citation type="submission" date="2015-11" db="EMBL/GenBank/DDBJ databases">
        <title>De novo transcriptome assembly of four potential Pierce s Disease insect vectors from Arizona vineyards.</title>
        <authorList>
            <person name="Tassone E.E."/>
        </authorList>
    </citation>
    <scope>NUCLEOTIDE SEQUENCE</scope>
</reference>
<name>A0A1B6LSI3_9HEMI</name>
<feature type="domain" description="Reverse transcriptase" evidence="1">
    <location>
        <begin position="1"/>
        <end position="78"/>
    </location>
</feature>
<protein>
    <recommendedName>
        <fullName evidence="1">Reverse transcriptase domain-containing protein</fullName>
    </recommendedName>
</protein>
<dbReference type="PANTHER" id="PTHR33332">
    <property type="entry name" value="REVERSE TRANSCRIPTASE DOMAIN-CONTAINING PROTEIN"/>
    <property type="match status" value="1"/>
</dbReference>
<accession>A0A1B6LSI3</accession>
<evidence type="ECO:0000313" key="2">
    <source>
        <dbReference type="EMBL" id="JAT26635.1"/>
    </source>
</evidence>